<accession>A0A8K0K7N1</accession>
<protein>
    <submittedName>
        <fullName evidence="2">Uncharacterized protein</fullName>
    </submittedName>
</protein>
<feature type="compositionally biased region" description="Polar residues" evidence="1">
    <location>
        <begin position="1"/>
        <end position="23"/>
    </location>
</feature>
<dbReference type="AlphaFoldDB" id="A0A8K0K7N1"/>
<keyword evidence="3" id="KW-1185">Reference proteome</keyword>
<feature type="compositionally biased region" description="Basic and acidic residues" evidence="1">
    <location>
        <begin position="54"/>
        <end position="69"/>
    </location>
</feature>
<comment type="caution">
    <text evidence="2">The sequence shown here is derived from an EMBL/GenBank/DDBJ whole genome shotgun (WGS) entry which is preliminary data.</text>
</comment>
<evidence type="ECO:0000256" key="1">
    <source>
        <dbReference type="SAM" id="MobiDB-lite"/>
    </source>
</evidence>
<dbReference type="Proteomes" id="UP000792457">
    <property type="component" value="Unassembled WGS sequence"/>
</dbReference>
<feature type="region of interest" description="Disordered" evidence="1">
    <location>
        <begin position="1"/>
        <end position="70"/>
    </location>
</feature>
<organism evidence="2 3">
    <name type="scientific">Ladona fulva</name>
    <name type="common">Scarce chaser dragonfly</name>
    <name type="synonym">Libellula fulva</name>
    <dbReference type="NCBI Taxonomy" id="123851"/>
    <lineage>
        <taxon>Eukaryota</taxon>
        <taxon>Metazoa</taxon>
        <taxon>Ecdysozoa</taxon>
        <taxon>Arthropoda</taxon>
        <taxon>Hexapoda</taxon>
        <taxon>Insecta</taxon>
        <taxon>Pterygota</taxon>
        <taxon>Palaeoptera</taxon>
        <taxon>Odonata</taxon>
        <taxon>Epiprocta</taxon>
        <taxon>Anisoptera</taxon>
        <taxon>Libelluloidea</taxon>
        <taxon>Libellulidae</taxon>
        <taxon>Ladona</taxon>
    </lineage>
</organism>
<evidence type="ECO:0000313" key="3">
    <source>
        <dbReference type="Proteomes" id="UP000792457"/>
    </source>
</evidence>
<reference evidence="2" key="1">
    <citation type="submission" date="2013-04" db="EMBL/GenBank/DDBJ databases">
        <authorList>
            <person name="Qu J."/>
            <person name="Murali S.C."/>
            <person name="Bandaranaike D."/>
            <person name="Bellair M."/>
            <person name="Blankenburg K."/>
            <person name="Chao H."/>
            <person name="Dinh H."/>
            <person name="Doddapaneni H."/>
            <person name="Downs B."/>
            <person name="Dugan-Rocha S."/>
            <person name="Elkadiri S."/>
            <person name="Gnanaolivu R.D."/>
            <person name="Hernandez B."/>
            <person name="Javaid M."/>
            <person name="Jayaseelan J.C."/>
            <person name="Lee S."/>
            <person name="Li M."/>
            <person name="Ming W."/>
            <person name="Munidasa M."/>
            <person name="Muniz J."/>
            <person name="Nguyen L."/>
            <person name="Ongeri F."/>
            <person name="Osuji N."/>
            <person name="Pu L.-L."/>
            <person name="Puazo M."/>
            <person name="Qu C."/>
            <person name="Quiroz J."/>
            <person name="Raj R."/>
            <person name="Weissenberger G."/>
            <person name="Xin Y."/>
            <person name="Zou X."/>
            <person name="Han Y."/>
            <person name="Richards S."/>
            <person name="Worley K."/>
            <person name="Muzny D."/>
            <person name="Gibbs R."/>
        </authorList>
    </citation>
    <scope>NUCLEOTIDE SEQUENCE</scope>
    <source>
        <strain evidence="2">Sampled in the wild</strain>
    </source>
</reference>
<dbReference type="EMBL" id="KZ308383">
    <property type="protein sequence ID" value="KAG8228735.1"/>
    <property type="molecule type" value="Genomic_DNA"/>
</dbReference>
<proteinExistence type="predicted"/>
<name>A0A8K0K7N1_LADFU</name>
<sequence>MLTMQTSSMLHAQEPRMSSSQVNFKLPEESRSSGVSALVSRLNSSNPGAEDADNEKSRRDPNKTKEQKMQDTFPWISGFSSLCQATVGCRNMKALECLMNKYLEITPVFIHVEKLASGSWRIRLTN</sequence>
<gene>
    <name evidence="2" type="ORF">J437_LFUL007070</name>
</gene>
<evidence type="ECO:0000313" key="2">
    <source>
        <dbReference type="EMBL" id="KAG8228735.1"/>
    </source>
</evidence>
<reference evidence="2" key="2">
    <citation type="submission" date="2017-10" db="EMBL/GenBank/DDBJ databases">
        <title>Ladona fulva Genome sequencing and assembly.</title>
        <authorList>
            <person name="Murali S."/>
            <person name="Richards S."/>
            <person name="Bandaranaike D."/>
            <person name="Bellair M."/>
            <person name="Blankenburg K."/>
            <person name="Chao H."/>
            <person name="Dinh H."/>
            <person name="Doddapaneni H."/>
            <person name="Dugan-Rocha S."/>
            <person name="Elkadiri S."/>
            <person name="Gnanaolivu R."/>
            <person name="Hernandez B."/>
            <person name="Skinner E."/>
            <person name="Javaid M."/>
            <person name="Lee S."/>
            <person name="Li M."/>
            <person name="Ming W."/>
            <person name="Munidasa M."/>
            <person name="Muniz J."/>
            <person name="Nguyen L."/>
            <person name="Hughes D."/>
            <person name="Osuji N."/>
            <person name="Pu L.-L."/>
            <person name="Puazo M."/>
            <person name="Qu C."/>
            <person name="Quiroz J."/>
            <person name="Raj R."/>
            <person name="Weissenberger G."/>
            <person name="Xin Y."/>
            <person name="Zou X."/>
            <person name="Han Y."/>
            <person name="Worley K."/>
            <person name="Muzny D."/>
            <person name="Gibbs R."/>
        </authorList>
    </citation>
    <scope>NUCLEOTIDE SEQUENCE</scope>
    <source>
        <strain evidence="2">Sampled in the wild</strain>
    </source>
</reference>